<gene>
    <name evidence="2" type="ORF">M6B22_14305</name>
</gene>
<reference evidence="2" key="1">
    <citation type="submission" date="2022-05" db="EMBL/GenBank/DDBJ databases">
        <title>Jatrophihabitans sp. SB3-54 whole genome sequence.</title>
        <authorList>
            <person name="Suh M.K."/>
            <person name="Eom M.K."/>
            <person name="Kim J.S."/>
            <person name="Kim H.S."/>
            <person name="Do H.E."/>
            <person name="Shin Y.K."/>
            <person name="Lee J.-S."/>
        </authorList>
    </citation>
    <scope>NUCLEOTIDE SEQUENCE</scope>
    <source>
        <strain evidence="2">SB3-54</strain>
    </source>
</reference>
<dbReference type="EMBL" id="CP097463">
    <property type="protein sequence ID" value="WAX55705.1"/>
    <property type="molecule type" value="Genomic_DNA"/>
</dbReference>
<organism evidence="2 3">
    <name type="scientific">Jatrophihabitans cynanchi</name>
    <dbReference type="NCBI Taxonomy" id="2944128"/>
    <lineage>
        <taxon>Bacteria</taxon>
        <taxon>Bacillati</taxon>
        <taxon>Actinomycetota</taxon>
        <taxon>Actinomycetes</taxon>
        <taxon>Jatrophihabitantales</taxon>
        <taxon>Jatrophihabitantaceae</taxon>
        <taxon>Jatrophihabitans</taxon>
    </lineage>
</organism>
<evidence type="ECO:0000313" key="2">
    <source>
        <dbReference type="EMBL" id="WAX55705.1"/>
    </source>
</evidence>
<dbReference type="RefSeq" id="WP_269442227.1">
    <property type="nucleotide sequence ID" value="NZ_CP097463.1"/>
</dbReference>
<proteinExistence type="predicted"/>
<evidence type="ECO:0000256" key="1">
    <source>
        <dbReference type="SAM" id="MobiDB-lite"/>
    </source>
</evidence>
<feature type="region of interest" description="Disordered" evidence="1">
    <location>
        <begin position="1"/>
        <end position="45"/>
    </location>
</feature>
<protein>
    <submittedName>
        <fullName evidence="2">Uncharacterized protein</fullName>
    </submittedName>
</protein>
<dbReference type="Proteomes" id="UP001164693">
    <property type="component" value="Chromosome"/>
</dbReference>
<sequence>MNELASDKAGSMSPFGPDLEFPLPLDKIRYEHPSPADRPHLAEGR</sequence>
<accession>A0ABY7JT10</accession>
<keyword evidence="3" id="KW-1185">Reference proteome</keyword>
<name>A0ABY7JT10_9ACTN</name>
<feature type="compositionally biased region" description="Basic and acidic residues" evidence="1">
    <location>
        <begin position="26"/>
        <end position="45"/>
    </location>
</feature>
<evidence type="ECO:0000313" key="3">
    <source>
        <dbReference type="Proteomes" id="UP001164693"/>
    </source>
</evidence>